<dbReference type="PROSITE" id="PS50943">
    <property type="entry name" value="HTH_CROC1"/>
    <property type="match status" value="1"/>
</dbReference>
<dbReference type="PANTHER" id="PTHR37038">
    <property type="entry name" value="TRANSCRIPTIONAL REGULATOR-RELATED"/>
    <property type="match status" value="1"/>
</dbReference>
<dbReference type="InterPro" id="IPR010057">
    <property type="entry name" value="Transcription_activator_Rgg_C"/>
</dbReference>
<dbReference type="SUPFAM" id="SSF47413">
    <property type="entry name" value="lambda repressor-like DNA-binding domains"/>
    <property type="match status" value="1"/>
</dbReference>
<dbReference type="Pfam" id="PF01381">
    <property type="entry name" value="HTH_3"/>
    <property type="match status" value="1"/>
</dbReference>
<name>A0A6I1TXL8_STRMT</name>
<evidence type="ECO:0000313" key="3">
    <source>
        <dbReference type="Proteomes" id="UP000438885"/>
    </source>
</evidence>
<dbReference type="EMBL" id="WIJP01000008">
    <property type="protein sequence ID" value="MQQ29940.1"/>
    <property type="molecule type" value="Genomic_DNA"/>
</dbReference>
<reference evidence="2 3" key="1">
    <citation type="submission" date="2019-10" db="EMBL/GenBank/DDBJ databases">
        <title>Streptococcus mitis of the oral and urogenital tracts.</title>
        <authorList>
            <person name="Price T."/>
            <person name="Mores C.R."/>
            <person name="Putonti C."/>
            <person name="Wolfe A.J."/>
        </authorList>
    </citation>
    <scope>NUCLEOTIDE SEQUENCE [LARGE SCALE GENOMIC DNA]</scope>
    <source>
        <strain evidence="2 3">SM10</strain>
    </source>
</reference>
<dbReference type="InterPro" id="IPR053163">
    <property type="entry name" value="HTH-type_regulator_Rgg"/>
</dbReference>
<dbReference type="GO" id="GO:0003677">
    <property type="term" value="F:DNA binding"/>
    <property type="evidence" value="ECO:0007669"/>
    <property type="project" value="InterPro"/>
</dbReference>
<dbReference type="RefSeq" id="WP_049548671.1">
    <property type="nucleotide sequence ID" value="NZ_WIJP01000008.1"/>
</dbReference>
<dbReference type="CDD" id="cd00093">
    <property type="entry name" value="HTH_XRE"/>
    <property type="match status" value="1"/>
</dbReference>
<protein>
    <submittedName>
        <fullName evidence="2">Helix-turn-helix domain-containing protein</fullName>
    </submittedName>
</protein>
<dbReference type="Gene3D" id="1.10.260.40">
    <property type="entry name" value="lambda repressor-like DNA-binding domains"/>
    <property type="match status" value="1"/>
</dbReference>
<dbReference type="NCBIfam" id="TIGR01716">
    <property type="entry name" value="RGG_Cterm"/>
    <property type="match status" value="1"/>
</dbReference>
<dbReference type="AlphaFoldDB" id="A0A6I1TXL8"/>
<organism evidence="2 3">
    <name type="scientific">Streptococcus mitis</name>
    <dbReference type="NCBI Taxonomy" id="28037"/>
    <lineage>
        <taxon>Bacteria</taxon>
        <taxon>Bacillati</taxon>
        <taxon>Bacillota</taxon>
        <taxon>Bacilli</taxon>
        <taxon>Lactobacillales</taxon>
        <taxon>Streptococcaceae</taxon>
        <taxon>Streptococcus</taxon>
        <taxon>Streptococcus mitis group</taxon>
    </lineage>
</organism>
<dbReference type="InterPro" id="IPR001387">
    <property type="entry name" value="Cro/C1-type_HTH"/>
</dbReference>
<sequence>MKNLGQILKKIREAKGLSLYNIANDEISTSQLSRFENGYTDITLSKLLSVLKTLDVSLEEFMYLGRGFHKMSNFEVIDKINNYFYKNNSPALRRLLINCIEKEEEKLSKKLTIILIKLKLQEIEKDNIVTSEEIDFISDYLFSIDIWGEYELELFSSTMEIFCQSSIMILTKEMVRRTDFYKHLPTHRRLITSMLFNAFSLSVERNNIVDASYYREQLVQLFFDETELYERLVFHLIDSCYNFKMTNELSNILEMRKCIGFLKTLESMSLVDRWEKYIERVLNSN</sequence>
<dbReference type="Pfam" id="PF21259">
    <property type="entry name" value="Rgg_C"/>
    <property type="match status" value="1"/>
</dbReference>
<proteinExistence type="predicted"/>
<evidence type="ECO:0000259" key="1">
    <source>
        <dbReference type="PROSITE" id="PS50943"/>
    </source>
</evidence>
<dbReference type="SMART" id="SM00530">
    <property type="entry name" value="HTH_XRE"/>
    <property type="match status" value="1"/>
</dbReference>
<dbReference type="PANTHER" id="PTHR37038:SF12">
    <property type="entry name" value="TRANSCRIPTIONAL REGULATOR"/>
    <property type="match status" value="1"/>
</dbReference>
<dbReference type="InterPro" id="IPR010982">
    <property type="entry name" value="Lambda_DNA-bd_dom_sf"/>
</dbReference>
<accession>A0A6I1TXL8</accession>
<evidence type="ECO:0000313" key="2">
    <source>
        <dbReference type="EMBL" id="MQQ29940.1"/>
    </source>
</evidence>
<dbReference type="Proteomes" id="UP000438885">
    <property type="component" value="Unassembled WGS sequence"/>
</dbReference>
<gene>
    <name evidence="2" type="ORF">GEZ84_06065</name>
</gene>
<comment type="caution">
    <text evidence="2">The sequence shown here is derived from an EMBL/GenBank/DDBJ whole genome shotgun (WGS) entry which is preliminary data.</text>
</comment>
<feature type="domain" description="HTH cro/C1-type" evidence="1">
    <location>
        <begin position="8"/>
        <end position="61"/>
    </location>
</feature>